<organism evidence="3 4">
    <name type="scientific">Mycolicibacterium thermoresistibile (strain ATCC 19527 / DSM 44167 / CIP 105390 / JCM 6362 / NCTC 10409 / 316)</name>
    <name type="common">Mycobacterium thermoresistibile</name>
    <dbReference type="NCBI Taxonomy" id="1078020"/>
    <lineage>
        <taxon>Bacteria</taxon>
        <taxon>Bacillati</taxon>
        <taxon>Actinomycetota</taxon>
        <taxon>Actinomycetes</taxon>
        <taxon>Mycobacteriales</taxon>
        <taxon>Mycobacteriaceae</taxon>
        <taxon>Mycolicibacterium</taxon>
    </lineage>
</organism>
<accession>G7CCA4</accession>
<dbReference type="InterPro" id="IPR020377">
    <property type="entry name" value="Uncharacterised_LpqV"/>
</dbReference>
<keyword evidence="2" id="KW-0732">Signal</keyword>
<keyword evidence="4" id="KW-1185">Reference proteome</keyword>
<evidence type="ECO:0000256" key="1">
    <source>
        <dbReference type="SAM" id="MobiDB-lite"/>
    </source>
</evidence>
<dbReference type="PROSITE" id="PS51257">
    <property type="entry name" value="PROKAR_LIPOPROTEIN"/>
    <property type="match status" value="1"/>
</dbReference>
<name>G7CCA4_MYCT3</name>
<feature type="compositionally biased region" description="Low complexity" evidence="1">
    <location>
        <begin position="29"/>
        <end position="48"/>
    </location>
</feature>
<dbReference type="Proteomes" id="UP000004915">
    <property type="component" value="Unassembled WGS sequence"/>
</dbReference>
<dbReference type="Pfam" id="PF17301">
    <property type="entry name" value="LpqV"/>
    <property type="match status" value="1"/>
</dbReference>
<reference evidence="3 4" key="1">
    <citation type="submission" date="2011-11" db="EMBL/GenBank/DDBJ databases">
        <authorList>
            <consortium name="Tuberculosis Structural Genomics Consortium"/>
            <person name="Ioerger T.R."/>
        </authorList>
    </citation>
    <scope>NUCLEOTIDE SEQUENCE [LARGE SCALE GENOMIC DNA]</scope>
    <source>
        <strain evidence="4">ATCC 19527 / DSM 44167 / CIP 105390 / JCM 6362 / NCTC 10409 / 316</strain>
    </source>
</reference>
<comment type="caution">
    <text evidence="3">The sequence shown here is derived from an EMBL/GenBank/DDBJ whole genome shotgun (WGS) entry which is preliminary data.</text>
</comment>
<dbReference type="AlphaFoldDB" id="G7CCA4"/>
<dbReference type="eggNOG" id="ENOG5031NHV">
    <property type="taxonomic scope" value="Bacteria"/>
</dbReference>
<dbReference type="RefSeq" id="WP_003924045.1">
    <property type="nucleotide sequence ID" value="NZ_AGVE01000017.1"/>
</dbReference>
<evidence type="ECO:0000256" key="2">
    <source>
        <dbReference type="SAM" id="SignalP"/>
    </source>
</evidence>
<proteinExistence type="predicted"/>
<protein>
    <submittedName>
        <fullName evidence="3">Protein LpqV</fullName>
    </submittedName>
</protein>
<feature type="signal peptide" evidence="2">
    <location>
        <begin position="1"/>
        <end position="16"/>
    </location>
</feature>
<dbReference type="EMBL" id="AGVE01000017">
    <property type="protein sequence ID" value="EHI14367.1"/>
    <property type="molecule type" value="Genomic_DNA"/>
</dbReference>
<feature type="chain" id="PRO_5038848867" evidence="2">
    <location>
        <begin position="17"/>
        <end position="139"/>
    </location>
</feature>
<feature type="region of interest" description="Disordered" evidence="1">
    <location>
        <begin position="21"/>
        <end position="53"/>
    </location>
</feature>
<sequence length="139" mass="14341">MRSLAIRATVTTAAVAAALSGCSSEPGDTTEPSPAAPGTTTTSPQPGAIEVSPGGVTTAMAVPAESTEDEYFRACITARQWMEEQDGELADQVEPYLAMLQRSDEAGPSTFDTPWSQLPPGRQAAVIVAVRAAADELCG</sequence>
<dbReference type="PATRIC" id="fig|1078020.3.peg.590"/>
<evidence type="ECO:0000313" key="4">
    <source>
        <dbReference type="Proteomes" id="UP000004915"/>
    </source>
</evidence>
<gene>
    <name evidence="3" type="ORF">KEK_02996</name>
</gene>
<evidence type="ECO:0000313" key="3">
    <source>
        <dbReference type="EMBL" id="EHI14367.1"/>
    </source>
</evidence>